<accession>A0A655IRC3</accession>
<protein>
    <submittedName>
        <fullName evidence="1">Uncharacterized protein</fullName>
    </submittedName>
</protein>
<sequence>MPRAFRTSIRPPPAVMQLAASAPLSRVVRWHWGRAVVSSAAATASATSSQRGVGGWALDLCKTRTAPSRIPHCANVVAFGRAGAPRADSW</sequence>
<name>A0A655IRC3_MYCTX</name>
<gene>
    <name evidence="1" type="ORF">ERS007720_01739</name>
</gene>
<dbReference type="EMBL" id="CSAJ01000186">
    <property type="protein sequence ID" value="COW11633.1"/>
    <property type="molecule type" value="Genomic_DNA"/>
</dbReference>
<evidence type="ECO:0000313" key="1">
    <source>
        <dbReference type="EMBL" id="COW11633.1"/>
    </source>
</evidence>
<evidence type="ECO:0000313" key="2">
    <source>
        <dbReference type="Proteomes" id="UP000044938"/>
    </source>
</evidence>
<dbReference type="AlphaFoldDB" id="A0A655IRC3"/>
<reference evidence="1 2" key="1">
    <citation type="submission" date="2015-03" db="EMBL/GenBank/DDBJ databases">
        <authorList>
            <consortium name="Pathogen Informatics"/>
        </authorList>
    </citation>
    <scope>NUCLEOTIDE SEQUENCE [LARGE SCALE GENOMIC DNA]</scope>
    <source>
        <strain evidence="1 2">M09401471</strain>
    </source>
</reference>
<dbReference type="Proteomes" id="UP000044938">
    <property type="component" value="Unassembled WGS sequence"/>
</dbReference>
<proteinExistence type="predicted"/>
<organism evidence="1 2">
    <name type="scientific">Mycobacterium tuberculosis</name>
    <dbReference type="NCBI Taxonomy" id="1773"/>
    <lineage>
        <taxon>Bacteria</taxon>
        <taxon>Bacillati</taxon>
        <taxon>Actinomycetota</taxon>
        <taxon>Actinomycetes</taxon>
        <taxon>Mycobacteriales</taxon>
        <taxon>Mycobacteriaceae</taxon>
        <taxon>Mycobacterium</taxon>
        <taxon>Mycobacterium tuberculosis complex</taxon>
    </lineage>
</organism>